<dbReference type="Proteomes" id="UP000319908">
    <property type="component" value="Unassembled WGS sequence"/>
</dbReference>
<comment type="caution">
    <text evidence="4">The sequence shown here is derived from an EMBL/GenBank/DDBJ whole genome shotgun (WGS) entry which is preliminary data.</text>
</comment>
<dbReference type="AlphaFoldDB" id="A0A5C6BEE7"/>
<dbReference type="SUPFAM" id="SSF53649">
    <property type="entry name" value="Alkaline phosphatase-like"/>
    <property type="match status" value="1"/>
</dbReference>
<dbReference type="InterPro" id="IPR050738">
    <property type="entry name" value="Sulfatase"/>
</dbReference>
<proteinExistence type="inferred from homology"/>
<dbReference type="PANTHER" id="PTHR42693">
    <property type="entry name" value="ARYLSULFATASE FAMILY MEMBER"/>
    <property type="match status" value="1"/>
</dbReference>
<dbReference type="PANTHER" id="PTHR42693:SF53">
    <property type="entry name" value="ENDO-4-O-SULFATASE"/>
    <property type="match status" value="1"/>
</dbReference>
<dbReference type="Gene3D" id="3.30.1120.10">
    <property type="match status" value="1"/>
</dbReference>
<dbReference type="Pfam" id="PF00884">
    <property type="entry name" value="Sulfatase"/>
    <property type="match status" value="1"/>
</dbReference>
<evidence type="ECO:0000256" key="2">
    <source>
        <dbReference type="ARBA" id="ARBA00022801"/>
    </source>
</evidence>
<evidence type="ECO:0000259" key="3">
    <source>
        <dbReference type="Pfam" id="PF00884"/>
    </source>
</evidence>
<dbReference type="EMBL" id="SJPU01000003">
    <property type="protein sequence ID" value="TWU10555.1"/>
    <property type="molecule type" value="Genomic_DNA"/>
</dbReference>
<name>A0A5C6BEE7_9BACT</name>
<sequence>MGDVSYSLFRIGCLLMYLADAPARQCIPSMASFSGACLIYFQLRVVSFMISYDCRNRIVWVSIFLLAAITSAAAEEQRRPNVILMMSDDQGWGDVGFNGNADVMTPNLDSMAAAGVRFNRFYAAAPLCSPTRGSCLTGRFPFRFGILAAHTGGMRVGEITIPEMFRKQDYATGFFGKWHIGWVKPDEVGTRGFYSPPSHHGFDEYFATTSAVPTWDPTVTPADWGSWGGEPGQPWKGGFPYVHNGVEAKENLDGDDSRVIMDRVIPFVESHADAPFFATVWFHAPHEPVVAGESYKQPYRKFGKARQNYYGCITAMDEQIGRLRAKLRELGIEKRTLIFFCSDNGPADGLAKKGVASAGPFKGHKHTMYEGGVLVPACAEWPGVIPAGGATSVRCSTVDFLPTIAALTNNKKSQKDSRPIDGINLMPVIHGEVSQRPIPLFFGYRRLHQGIDGQALIAGNWKILREAKKNGRVRLYNLAEDPFEEHDLADQFPARAEQMGRQLSDLDASCQRSRDGADYRY</sequence>
<feature type="domain" description="Sulfatase N-terminal" evidence="3">
    <location>
        <begin position="80"/>
        <end position="409"/>
    </location>
</feature>
<comment type="similarity">
    <text evidence="1">Belongs to the sulfatase family.</text>
</comment>
<dbReference type="InterPro" id="IPR000917">
    <property type="entry name" value="Sulfatase_N"/>
</dbReference>
<dbReference type="Gene3D" id="3.40.720.10">
    <property type="entry name" value="Alkaline Phosphatase, subunit A"/>
    <property type="match status" value="1"/>
</dbReference>
<dbReference type="FunFam" id="3.40.720.10:FF:000080">
    <property type="entry name" value="N-acetylgalactosamine 6-sulfatase (GALNS)"/>
    <property type="match status" value="1"/>
</dbReference>
<keyword evidence="5" id="KW-1185">Reference proteome</keyword>
<dbReference type="EC" id="3.1.6.1" evidence="4"/>
<organism evidence="4 5">
    <name type="scientific">Allorhodopirellula heiligendammensis</name>
    <dbReference type="NCBI Taxonomy" id="2714739"/>
    <lineage>
        <taxon>Bacteria</taxon>
        <taxon>Pseudomonadati</taxon>
        <taxon>Planctomycetota</taxon>
        <taxon>Planctomycetia</taxon>
        <taxon>Pirellulales</taxon>
        <taxon>Pirellulaceae</taxon>
        <taxon>Allorhodopirellula</taxon>
    </lineage>
</organism>
<accession>A0A5C6BEE7</accession>
<dbReference type="GO" id="GO:0004065">
    <property type="term" value="F:arylsulfatase activity"/>
    <property type="evidence" value="ECO:0007669"/>
    <property type="project" value="UniProtKB-EC"/>
</dbReference>
<gene>
    <name evidence="4" type="primary">atsA_57</name>
    <name evidence="4" type="ORF">Poly21_44600</name>
</gene>
<evidence type="ECO:0000313" key="5">
    <source>
        <dbReference type="Proteomes" id="UP000319908"/>
    </source>
</evidence>
<keyword evidence="2 4" id="KW-0378">Hydrolase</keyword>
<dbReference type="InterPro" id="IPR017850">
    <property type="entry name" value="Alkaline_phosphatase_core_sf"/>
</dbReference>
<evidence type="ECO:0000256" key="1">
    <source>
        <dbReference type="ARBA" id="ARBA00008779"/>
    </source>
</evidence>
<protein>
    <submittedName>
        <fullName evidence="4">Arylsulfatase</fullName>
        <ecNumber evidence="4">3.1.6.1</ecNumber>
    </submittedName>
</protein>
<evidence type="ECO:0000313" key="4">
    <source>
        <dbReference type="EMBL" id="TWU10555.1"/>
    </source>
</evidence>
<reference evidence="4 5" key="1">
    <citation type="journal article" date="2020" name="Antonie Van Leeuwenhoek">
        <title>Rhodopirellula heiligendammensis sp. nov., Rhodopirellula pilleata sp. nov., and Rhodopirellula solitaria sp. nov. isolated from natural or artificial marine surfaces in Northern Germany and California, USA, and emended description of the genus Rhodopirellula.</title>
        <authorList>
            <person name="Kallscheuer N."/>
            <person name="Wiegand S."/>
            <person name="Jogler M."/>
            <person name="Boedeker C."/>
            <person name="Peeters S.H."/>
            <person name="Rast P."/>
            <person name="Heuer A."/>
            <person name="Jetten M.S.M."/>
            <person name="Rohde M."/>
            <person name="Jogler C."/>
        </authorList>
    </citation>
    <scope>NUCLEOTIDE SEQUENCE [LARGE SCALE GENOMIC DNA]</scope>
    <source>
        <strain evidence="4 5">Poly21</strain>
    </source>
</reference>